<sequence length="171" mass="18412">MERLSCRLSFQLPVAHILLRHSGNCLSWRCMCACTCTPDGPPSYSARTSTKFTGWAPFFRHWPHLHGGSQYLEGLASIGHSSTISFLFFFLIVSIRRGEAVLCFLSCSITARQAPSRSNCHAMPCANNAQPAPGTAIAVLVLGAASIVWCSEIGCLASSSVVFYQAGLLGL</sequence>
<evidence type="ECO:0000313" key="2">
    <source>
        <dbReference type="Proteomes" id="UP000240760"/>
    </source>
</evidence>
<proteinExistence type="predicted"/>
<dbReference type="AlphaFoldDB" id="A0A2T4C520"/>
<keyword evidence="2" id="KW-1185">Reference proteome</keyword>
<gene>
    <name evidence="1" type="ORF">M440DRAFT_1231526</name>
</gene>
<protein>
    <submittedName>
        <fullName evidence="1">Uncharacterized protein</fullName>
    </submittedName>
</protein>
<dbReference type="EMBL" id="KZ679131">
    <property type="protein sequence ID" value="PTB76669.1"/>
    <property type="molecule type" value="Genomic_DNA"/>
</dbReference>
<reference evidence="1 2" key="1">
    <citation type="submission" date="2016-07" db="EMBL/GenBank/DDBJ databases">
        <title>Multiple horizontal gene transfer events from other fungi enriched the ability of initially mycotrophic Trichoderma (Ascomycota) to feed on dead plant biomass.</title>
        <authorList>
            <consortium name="DOE Joint Genome Institute"/>
            <person name="Aerts A."/>
            <person name="Atanasova L."/>
            <person name="Chenthamara K."/>
            <person name="Zhang J."/>
            <person name="Grujic M."/>
            <person name="Henrissat B."/>
            <person name="Kuo A."/>
            <person name="Salamov A."/>
            <person name="Lipzen A."/>
            <person name="Labutti K."/>
            <person name="Barry K."/>
            <person name="Miao Y."/>
            <person name="Rahimi M.J."/>
            <person name="Shen Q."/>
            <person name="Grigoriev I.V."/>
            <person name="Kubicek C.P."/>
            <person name="Druzhinina I.S."/>
        </authorList>
    </citation>
    <scope>NUCLEOTIDE SEQUENCE [LARGE SCALE GENOMIC DNA]</scope>
    <source>
        <strain evidence="1 2">ATCC 18648</strain>
    </source>
</reference>
<organism evidence="1 2">
    <name type="scientific">Trichoderma longibrachiatum ATCC 18648</name>
    <dbReference type="NCBI Taxonomy" id="983965"/>
    <lineage>
        <taxon>Eukaryota</taxon>
        <taxon>Fungi</taxon>
        <taxon>Dikarya</taxon>
        <taxon>Ascomycota</taxon>
        <taxon>Pezizomycotina</taxon>
        <taxon>Sordariomycetes</taxon>
        <taxon>Hypocreomycetidae</taxon>
        <taxon>Hypocreales</taxon>
        <taxon>Hypocreaceae</taxon>
        <taxon>Trichoderma</taxon>
    </lineage>
</organism>
<accession>A0A2T4C520</accession>
<name>A0A2T4C520_TRILO</name>
<evidence type="ECO:0000313" key="1">
    <source>
        <dbReference type="EMBL" id="PTB76669.1"/>
    </source>
</evidence>
<dbReference type="Proteomes" id="UP000240760">
    <property type="component" value="Unassembled WGS sequence"/>
</dbReference>